<dbReference type="Proteomes" id="UP001256827">
    <property type="component" value="Chromosome"/>
</dbReference>
<dbReference type="RefSeq" id="WP_310764040.1">
    <property type="nucleotide sequence ID" value="NZ_CP134050.1"/>
</dbReference>
<evidence type="ECO:0000256" key="1">
    <source>
        <dbReference type="ARBA" id="ARBA00006484"/>
    </source>
</evidence>
<dbReference type="EMBL" id="CP134050">
    <property type="protein sequence ID" value="WNC12562.1"/>
    <property type="molecule type" value="Genomic_DNA"/>
</dbReference>
<dbReference type="InterPro" id="IPR051935">
    <property type="entry name" value="HSDL2"/>
</dbReference>
<dbReference type="Gene3D" id="3.30.1050.10">
    <property type="entry name" value="SCP2 sterol-binding domain"/>
    <property type="match status" value="1"/>
</dbReference>
<evidence type="ECO:0000256" key="3">
    <source>
        <dbReference type="ARBA" id="ARBA00023002"/>
    </source>
</evidence>
<gene>
    <name evidence="5" type="ORF">RGB73_17690</name>
</gene>
<accession>A0ABY9SXL0</accession>
<name>A0ABY9SXL0_BREBE</name>
<evidence type="ECO:0000259" key="4">
    <source>
        <dbReference type="Pfam" id="PF02036"/>
    </source>
</evidence>
<evidence type="ECO:0000256" key="2">
    <source>
        <dbReference type="ARBA" id="ARBA00022857"/>
    </source>
</evidence>
<comment type="similarity">
    <text evidence="1">Belongs to the short-chain dehydrogenases/reductases (SDR) family.</text>
</comment>
<organism evidence="5 6">
    <name type="scientific">Brevibacillus brevis</name>
    <name type="common">Bacillus brevis</name>
    <dbReference type="NCBI Taxonomy" id="1393"/>
    <lineage>
        <taxon>Bacteria</taxon>
        <taxon>Bacillati</taxon>
        <taxon>Bacillota</taxon>
        <taxon>Bacilli</taxon>
        <taxon>Bacillales</taxon>
        <taxon>Paenibacillaceae</taxon>
        <taxon>Brevibacillus</taxon>
    </lineage>
</organism>
<dbReference type="Pfam" id="PF02036">
    <property type="entry name" value="SCP2"/>
    <property type="match status" value="1"/>
</dbReference>
<proteinExistence type="inferred from homology"/>
<evidence type="ECO:0000313" key="5">
    <source>
        <dbReference type="EMBL" id="WNC12562.1"/>
    </source>
</evidence>
<protein>
    <submittedName>
        <fullName evidence="5">SCP2 sterol-binding domain-containing protein</fullName>
    </submittedName>
</protein>
<keyword evidence="6" id="KW-1185">Reference proteome</keyword>
<keyword evidence="2" id="KW-0521">NADP</keyword>
<dbReference type="SUPFAM" id="SSF55718">
    <property type="entry name" value="SCP-like"/>
    <property type="match status" value="1"/>
</dbReference>
<reference evidence="5 6" key="1">
    <citation type="submission" date="2023-09" db="EMBL/GenBank/DDBJ databases">
        <title>Complete Genome and Methylome dissection of Bacillus brevis NEB573 original source of BbsI restriction endonuclease.</title>
        <authorList>
            <person name="Fomenkov A."/>
            <person name="Roberts R.D."/>
        </authorList>
    </citation>
    <scope>NUCLEOTIDE SEQUENCE [LARGE SCALE GENOMIC DNA]</scope>
    <source>
        <strain evidence="5 6">NEB573</strain>
    </source>
</reference>
<dbReference type="InterPro" id="IPR003033">
    <property type="entry name" value="SCP2_sterol-bd_dom"/>
</dbReference>
<feature type="domain" description="SCP2" evidence="4">
    <location>
        <begin position="16"/>
        <end position="105"/>
    </location>
</feature>
<dbReference type="PANTHER" id="PTHR42808:SF3">
    <property type="entry name" value="HYDROXYSTEROID DEHYDROGENASE-LIKE PROTEIN 2"/>
    <property type="match status" value="1"/>
</dbReference>
<keyword evidence="3" id="KW-0560">Oxidoreductase</keyword>
<dbReference type="PANTHER" id="PTHR42808">
    <property type="entry name" value="HYDROXYSTEROID DEHYDROGENASE-LIKE PROTEIN 2"/>
    <property type="match status" value="1"/>
</dbReference>
<evidence type="ECO:0000313" key="6">
    <source>
        <dbReference type="Proteomes" id="UP001256827"/>
    </source>
</evidence>
<dbReference type="InterPro" id="IPR036527">
    <property type="entry name" value="SCP2_sterol-bd_dom_sf"/>
</dbReference>
<sequence length="110" mass="12173">MSVEQTLADLVEKINREPQVIRGFQAVYHLFVNGEGGGNFQLTLCQNRAAYTKGTPDEATCTLELSDTNFIRWAEGKLNPTVALVTGQLKIKGDMGYSLMFQMILNGTRS</sequence>